<dbReference type="PANTHER" id="PTHR23028">
    <property type="entry name" value="ACETYLTRANSFERASE"/>
    <property type="match status" value="1"/>
</dbReference>
<accession>A0AA41YX15</accession>
<keyword evidence="1" id="KW-0472">Membrane</keyword>
<keyword evidence="1" id="KW-1133">Transmembrane helix</keyword>
<dbReference type="Proteomes" id="UP001165679">
    <property type="component" value="Unassembled WGS sequence"/>
</dbReference>
<keyword evidence="1" id="KW-0812">Transmembrane</keyword>
<protein>
    <submittedName>
        <fullName evidence="3">Acyltransferase</fullName>
    </submittedName>
</protein>
<dbReference type="AlphaFoldDB" id="A0AA41YX15"/>
<dbReference type="InterPro" id="IPR002656">
    <property type="entry name" value="Acyl_transf_3_dom"/>
</dbReference>
<feature type="domain" description="Acyltransferase 3" evidence="2">
    <location>
        <begin position="7"/>
        <end position="306"/>
    </location>
</feature>
<organism evidence="3 4">
    <name type="scientific">Limobrevibacterium gyesilva</name>
    <dbReference type="NCBI Taxonomy" id="2991712"/>
    <lineage>
        <taxon>Bacteria</taxon>
        <taxon>Pseudomonadati</taxon>
        <taxon>Pseudomonadota</taxon>
        <taxon>Alphaproteobacteria</taxon>
        <taxon>Acetobacterales</taxon>
        <taxon>Acetobacteraceae</taxon>
        <taxon>Limobrevibacterium</taxon>
    </lineage>
</organism>
<dbReference type="EMBL" id="JAPDNT010000026">
    <property type="protein sequence ID" value="MCW3476907.1"/>
    <property type="molecule type" value="Genomic_DNA"/>
</dbReference>
<proteinExistence type="predicted"/>
<dbReference type="PANTHER" id="PTHR23028:SF131">
    <property type="entry name" value="BLR2367 PROTEIN"/>
    <property type="match status" value="1"/>
</dbReference>
<dbReference type="GO" id="GO:0000271">
    <property type="term" value="P:polysaccharide biosynthetic process"/>
    <property type="evidence" value="ECO:0007669"/>
    <property type="project" value="TreeGrafter"/>
</dbReference>
<dbReference type="RefSeq" id="WP_264715765.1">
    <property type="nucleotide sequence ID" value="NZ_JAPDNT010000026.1"/>
</dbReference>
<keyword evidence="3" id="KW-0012">Acyltransferase</keyword>
<feature type="transmembrane region" description="Helical" evidence="1">
    <location>
        <begin position="318"/>
        <end position="335"/>
    </location>
</feature>
<evidence type="ECO:0000259" key="2">
    <source>
        <dbReference type="Pfam" id="PF01757"/>
    </source>
</evidence>
<feature type="transmembrane region" description="Helical" evidence="1">
    <location>
        <begin position="204"/>
        <end position="223"/>
    </location>
</feature>
<keyword evidence="3" id="KW-0808">Transferase</keyword>
<dbReference type="GO" id="GO:0016747">
    <property type="term" value="F:acyltransferase activity, transferring groups other than amino-acyl groups"/>
    <property type="evidence" value="ECO:0007669"/>
    <property type="project" value="InterPro"/>
</dbReference>
<evidence type="ECO:0000256" key="1">
    <source>
        <dbReference type="SAM" id="Phobius"/>
    </source>
</evidence>
<dbReference type="InterPro" id="IPR050879">
    <property type="entry name" value="Acyltransferase_3"/>
</dbReference>
<gene>
    <name evidence="3" type="ORF">OL599_20270</name>
</gene>
<dbReference type="GO" id="GO:0016020">
    <property type="term" value="C:membrane"/>
    <property type="evidence" value="ECO:0007669"/>
    <property type="project" value="TreeGrafter"/>
</dbReference>
<evidence type="ECO:0000313" key="3">
    <source>
        <dbReference type="EMBL" id="MCW3476907.1"/>
    </source>
</evidence>
<sequence>MNRETSIYLDLVRIAAASLVFLSHASWQQNSGGVLWQLQGHGREAVDVFFVLSGFVIGHVVETREHSALTYTVHRAARVWSVALPALLITFALDRAGQSLRPELYQEWCCEAHHGGIWSFVAGAFFLNDIWTHHAPPGSNVPYWSLGYEVWYYVAFGVAVFARPPWHLLGPVLVMAAVGPGIAALFPLWLLGRLCYRLCVRHVPGPRFGAMLLALGIVGFAVYETEAVRYHEIYDPFELTPTRLHDYALDHLVGVLFAVHLLGFRALSATVPGMLDRLAGPARWLGGATFTLYLLHLPLIHALVAVSPWPVTSWATRGLVFMAPPVIVLALAEVTERRKHAWRERLAGLLRLAVRATSG</sequence>
<comment type="caution">
    <text evidence="3">The sequence shown here is derived from an EMBL/GenBank/DDBJ whole genome shotgun (WGS) entry which is preliminary data.</text>
</comment>
<keyword evidence="4" id="KW-1185">Reference proteome</keyword>
<feature type="transmembrane region" description="Helical" evidence="1">
    <location>
        <begin position="168"/>
        <end position="192"/>
    </location>
</feature>
<name>A0AA41YX15_9PROT</name>
<feature type="transmembrane region" description="Helical" evidence="1">
    <location>
        <begin position="143"/>
        <end position="162"/>
    </location>
</feature>
<feature type="transmembrane region" description="Helical" evidence="1">
    <location>
        <begin position="252"/>
        <end position="272"/>
    </location>
</feature>
<feature type="transmembrane region" description="Helical" evidence="1">
    <location>
        <begin position="284"/>
        <end position="306"/>
    </location>
</feature>
<dbReference type="Pfam" id="PF01757">
    <property type="entry name" value="Acyl_transf_3"/>
    <property type="match status" value="1"/>
</dbReference>
<reference evidence="3" key="2">
    <citation type="submission" date="2022-10" db="EMBL/GenBank/DDBJ databases">
        <authorList>
            <person name="Trinh H.N."/>
        </authorList>
    </citation>
    <scope>NUCLEOTIDE SEQUENCE</scope>
    <source>
        <strain evidence="3">RN2-1</strain>
    </source>
</reference>
<evidence type="ECO:0000313" key="4">
    <source>
        <dbReference type="Proteomes" id="UP001165679"/>
    </source>
</evidence>
<reference evidence="3" key="1">
    <citation type="submission" date="2022-09" db="EMBL/GenBank/DDBJ databases">
        <title>Rhodovastum sp. nov. RN2-1 isolated from soil in Seongnam, South Korea.</title>
        <authorList>
            <person name="Le N.T."/>
        </authorList>
    </citation>
    <scope>NUCLEOTIDE SEQUENCE</scope>
    <source>
        <strain evidence="3">RN2-1</strain>
    </source>
</reference>